<feature type="binding site" evidence="4">
    <location>
        <position position="170"/>
    </location>
    <ligand>
        <name>NADP(+)</name>
        <dbReference type="ChEBI" id="CHEBI:58349"/>
    </ligand>
</feature>
<feature type="binding site" evidence="4">
    <location>
        <begin position="73"/>
        <end position="77"/>
    </location>
    <ligand>
        <name>NADP(+)</name>
        <dbReference type="ChEBI" id="CHEBI:58349"/>
    </ligand>
</feature>
<organism evidence="6 7">
    <name type="scientific">Aquirufa antheringensis</name>
    <dbReference type="NCBI Taxonomy" id="2516559"/>
    <lineage>
        <taxon>Bacteria</taxon>
        <taxon>Pseudomonadati</taxon>
        <taxon>Bacteroidota</taxon>
        <taxon>Cytophagia</taxon>
        <taxon>Cytophagales</taxon>
        <taxon>Flectobacillaceae</taxon>
        <taxon>Aquirufa</taxon>
    </lineage>
</organism>
<evidence type="ECO:0000256" key="3">
    <source>
        <dbReference type="ARBA" id="ARBA00023277"/>
    </source>
</evidence>
<feature type="binding site" evidence="4">
    <location>
        <position position="215"/>
    </location>
    <ligand>
        <name>substrate</name>
    </ligand>
</feature>
<dbReference type="GO" id="GO:0097171">
    <property type="term" value="P:ADP-L-glycero-beta-D-manno-heptose biosynthetic process"/>
    <property type="evidence" value="ECO:0007669"/>
    <property type="project" value="UniProtKB-UniPathway"/>
</dbReference>
<feature type="binding site" evidence="4">
    <location>
        <position position="280"/>
    </location>
    <ligand>
        <name>substrate</name>
    </ligand>
</feature>
<dbReference type="NCBIfam" id="TIGR02197">
    <property type="entry name" value="heptose_epim"/>
    <property type="match status" value="1"/>
</dbReference>
<dbReference type="GO" id="GO:0008712">
    <property type="term" value="F:ADP-glyceromanno-heptose 6-epimerase activity"/>
    <property type="evidence" value="ECO:0007669"/>
    <property type="project" value="UniProtKB-UniRule"/>
</dbReference>
<evidence type="ECO:0000313" key="6">
    <source>
        <dbReference type="EMBL" id="TBH73169.1"/>
    </source>
</evidence>
<comment type="cofactor">
    <cofactor evidence="4">
        <name>NADP(+)</name>
        <dbReference type="ChEBI" id="CHEBI:58349"/>
    </cofactor>
    <text evidence="4">Binds 1 NADP(+) per subunit.</text>
</comment>
<dbReference type="InterPro" id="IPR036291">
    <property type="entry name" value="NAD(P)-bd_dom_sf"/>
</dbReference>
<dbReference type="InterPro" id="IPR001509">
    <property type="entry name" value="Epimerase_deHydtase"/>
</dbReference>
<dbReference type="Pfam" id="PF01370">
    <property type="entry name" value="Epimerase"/>
    <property type="match status" value="1"/>
</dbReference>
<dbReference type="CDD" id="cd05248">
    <property type="entry name" value="ADP_GME_SDR_e"/>
    <property type="match status" value="1"/>
</dbReference>
<keyword evidence="2 4" id="KW-0413">Isomerase</keyword>
<feature type="active site" description="Proton acceptor" evidence="4">
    <location>
        <position position="178"/>
    </location>
</feature>
<evidence type="ECO:0000259" key="5">
    <source>
        <dbReference type="Pfam" id="PF01370"/>
    </source>
</evidence>
<comment type="subunit">
    <text evidence="4">Homopentamer.</text>
</comment>
<feature type="binding site" evidence="4">
    <location>
        <position position="53"/>
    </location>
    <ligand>
        <name>NADP(+)</name>
        <dbReference type="ChEBI" id="CHEBI:58349"/>
    </ligand>
</feature>
<dbReference type="Gene3D" id="3.90.25.10">
    <property type="entry name" value="UDP-galactose 4-epimerase, domain 1"/>
    <property type="match status" value="1"/>
</dbReference>
<dbReference type="HAMAP" id="MF_01601">
    <property type="entry name" value="Heptose_epimerase"/>
    <property type="match status" value="1"/>
</dbReference>
<dbReference type="GO" id="GO:0050661">
    <property type="term" value="F:NADP binding"/>
    <property type="evidence" value="ECO:0007669"/>
    <property type="project" value="InterPro"/>
</dbReference>
<dbReference type="OrthoDB" id="8967463at2"/>
<dbReference type="RefSeq" id="WP_130923297.1">
    <property type="nucleotide sequence ID" value="NZ_SEWY01000003.1"/>
</dbReference>
<dbReference type="InterPro" id="IPR011912">
    <property type="entry name" value="Heptose_epim"/>
</dbReference>
<dbReference type="Gene3D" id="3.40.50.720">
    <property type="entry name" value="NAD(P)-binding Rossmann-like Domain"/>
    <property type="match status" value="1"/>
</dbReference>
<feature type="binding site" evidence="4">
    <location>
        <begin position="10"/>
        <end position="11"/>
    </location>
    <ligand>
        <name>NADP(+)</name>
        <dbReference type="ChEBI" id="CHEBI:58349"/>
    </ligand>
</feature>
<comment type="caution">
    <text evidence="6">The sequence shown here is derived from an EMBL/GenBank/DDBJ whole genome shotgun (WGS) entry which is preliminary data.</text>
</comment>
<evidence type="ECO:0000256" key="2">
    <source>
        <dbReference type="ARBA" id="ARBA00023235"/>
    </source>
</evidence>
<proteinExistence type="inferred from homology"/>
<dbReference type="GO" id="GO:0005975">
    <property type="term" value="P:carbohydrate metabolic process"/>
    <property type="evidence" value="ECO:0007669"/>
    <property type="project" value="UniProtKB-UniRule"/>
</dbReference>
<feature type="binding site" evidence="4">
    <location>
        <begin position="201"/>
        <end position="204"/>
    </location>
    <ligand>
        <name>substrate</name>
    </ligand>
</feature>
<feature type="active site" description="Proton acceptor" evidence="4">
    <location>
        <position position="141"/>
    </location>
</feature>
<dbReference type="Proteomes" id="UP000293583">
    <property type="component" value="Unassembled WGS sequence"/>
</dbReference>
<dbReference type="PANTHER" id="PTHR43103">
    <property type="entry name" value="NUCLEOSIDE-DIPHOSPHATE-SUGAR EPIMERASE"/>
    <property type="match status" value="1"/>
</dbReference>
<feature type="domain" description="NAD-dependent epimerase/dehydratase" evidence="5">
    <location>
        <begin position="2"/>
        <end position="243"/>
    </location>
</feature>
<comment type="similarity">
    <text evidence="4">Belongs to the NAD(P)-dependent epimerase/dehydratase family. HldD subfamily.</text>
</comment>
<feature type="binding site" evidence="4">
    <location>
        <position position="187"/>
    </location>
    <ligand>
        <name>substrate</name>
    </ligand>
</feature>
<evidence type="ECO:0000256" key="1">
    <source>
        <dbReference type="ARBA" id="ARBA00022857"/>
    </source>
</evidence>
<gene>
    <name evidence="6" type="primary">rfaD</name>
    <name evidence="4" type="synonym">hldD</name>
    <name evidence="6" type="ORF">EWU20_07275</name>
</gene>
<feature type="binding site" evidence="4">
    <location>
        <position position="180"/>
    </location>
    <ligand>
        <name>substrate</name>
    </ligand>
</feature>
<dbReference type="PANTHER" id="PTHR43103:SF3">
    <property type="entry name" value="ADP-L-GLYCERO-D-MANNO-HEPTOSE-6-EPIMERASE"/>
    <property type="match status" value="1"/>
</dbReference>
<dbReference type="EC" id="5.1.3.20" evidence="4"/>
<dbReference type="UniPathway" id="UPA00356">
    <property type="reaction ID" value="UER00440"/>
</dbReference>
<dbReference type="AlphaFoldDB" id="A0A4Q9BAN7"/>
<comment type="domain">
    <text evidence="4">Contains a large N-terminal NADP-binding domain, and a smaller C-terminal substrate-binding domain.</text>
</comment>
<name>A0A4Q9BAN7_9BACT</name>
<feature type="binding site" evidence="4">
    <location>
        <position position="38"/>
    </location>
    <ligand>
        <name>NADP(+)</name>
        <dbReference type="ChEBI" id="CHEBI:58349"/>
    </ligand>
</feature>
<keyword evidence="3 4" id="KW-0119">Carbohydrate metabolism</keyword>
<accession>A0A4Q9BAN7</accession>
<evidence type="ECO:0000313" key="7">
    <source>
        <dbReference type="Proteomes" id="UP000293583"/>
    </source>
</evidence>
<comment type="caution">
    <text evidence="4">Lacks conserved residue(s) required for the propagation of feature annotation.</text>
</comment>
<keyword evidence="7" id="KW-1185">Reference proteome</keyword>
<comment type="pathway">
    <text evidence="4">Nucleotide-sugar biosynthesis; ADP-L-glycero-beta-D-manno-heptose biosynthesis; ADP-L-glycero-beta-D-manno-heptose from D-glycero-beta-D-manno-heptose 7-phosphate: step 4/4.</text>
</comment>
<reference evidence="6 7" key="1">
    <citation type="submission" date="2019-02" db="EMBL/GenBank/DDBJ databases">
        <title>Genome of a new Bacteroidetes strain.</title>
        <authorList>
            <person name="Pitt A."/>
        </authorList>
    </citation>
    <scope>NUCLEOTIDE SEQUENCE [LARGE SCALE GENOMIC DNA]</scope>
    <source>
        <strain evidence="6 7">103A-SOEBACH</strain>
    </source>
</reference>
<feature type="binding site" evidence="4">
    <location>
        <position position="169"/>
    </location>
    <ligand>
        <name>substrate</name>
    </ligand>
</feature>
<dbReference type="EMBL" id="SEWY01000003">
    <property type="protein sequence ID" value="TBH73169.1"/>
    <property type="molecule type" value="Genomic_DNA"/>
</dbReference>
<comment type="function">
    <text evidence="4">Catalyzes the interconversion between ADP-D-glycero-beta-D-manno-heptose and ADP-L-glycero-beta-D-manno-heptose via an epimerization at carbon 6 of the heptose.</text>
</comment>
<keyword evidence="1 4" id="KW-0521">NADP</keyword>
<evidence type="ECO:0000256" key="4">
    <source>
        <dbReference type="HAMAP-Rule" id="MF_01601"/>
    </source>
</evidence>
<feature type="binding site" evidence="4">
    <location>
        <position position="145"/>
    </location>
    <ligand>
        <name>NADP(+)</name>
        <dbReference type="ChEBI" id="CHEBI:58349"/>
    </ligand>
</feature>
<feature type="binding site" evidence="4">
    <location>
        <position position="178"/>
    </location>
    <ligand>
        <name>NADP(+)</name>
        <dbReference type="ChEBI" id="CHEBI:58349"/>
    </ligand>
</feature>
<sequence>MIIVTGAAGFIGSCLIQKLNELKFRYIIAVDDFSNADKNRNLEGKSIMERVERKDLFSWLEKNNREVEFLFHIGARTDTTEFDTKIFDELNLDYSKKVWNACVAYQIPLVYASSAATYGLGELGYDDNESVIPSLKPLNPYGDSKNDFDIWALQQEKKPFFFAGLKFFNVYGPNEYHKGRMASVIWHAYRQIHANGALKLFKSHRDDFKDGEQMRDFIYVKDLIEVCIFLMEHRKNSGIYNLGTGKARSFNDLGKATFAALGLESNIHYIDTPADIRDKYQYFTEANMAKLRAIGFTKEFTSLEEGVKDYVQNYLAKQLYY</sequence>
<comment type="catalytic activity">
    <reaction evidence="4">
        <text>ADP-D-glycero-beta-D-manno-heptose = ADP-L-glycero-beta-D-manno-heptose</text>
        <dbReference type="Rhea" id="RHEA:17577"/>
        <dbReference type="ChEBI" id="CHEBI:59967"/>
        <dbReference type="ChEBI" id="CHEBI:61506"/>
        <dbReference type="EC" id="5.1.3.20"/>
    </reaction>
</comment>
<protein>
    <recommendedName>
        <fullName evidence="4">ADP-L-glycero-D-manno-heptose-6-epimerase</fullName>
        <ecNumber evidence="4">5.1.3.20</ecNumber>
    </recommendedName>
    <alternativeName>
        <fullName evidence="4">ADP-L-glycero-beta-D-manno-heptose-6-epimerase</fullName>
        <shortName evidence="4">ADP-glyceromanno-heptose 6-epimerase</shortName>
        <shortName evidence="4">ADP-hep 6-epimerase</shortName>
        <shortName evidence="4">AGME</shortName>
    </alternativeName>
</protein>
<feature type="binding site" evidence="4">
    <location>
        <begin position="31"/>
        <end position="32"/>
    </location>
    <ligand>
        <name>NADP(+)</name>
        <dbReference type="ChEBI" id="CHEBI:58349"/>
    </ligand>
</feature>
<dbReference type="SUPFAM" id="SSF51735">
    <property type="entry name" value="NAD(P)-binding Rossmann-fold domains"/>
    <property type="match status" value="1"/>
</dbReference>